<evidence type="ECO:0000256" key="1">
    <source>
        <dbReference type="ARBA" id="ARBA00004752"/>
    </source>
</evidence>
<evidence type="ECO:0000256" key="7">
    <source>
        <dbReference type="ARBA" id="ARBA00022801"/>
    </source>
</evidence>
<sequence length="434" mass="49549">MNKLITYILAFILIFSLTANKAEAKNVPPKISADGVVLMDATTGSILYSKNQDSKYPPASTTKIMTALLALENCKLDDIVKIGKKPPFVEGSRIGILEGEKLSVKDLLYGLLLQSGNDCAQALAEHISGSIDTFSELMNKRALELGCQNTNFVNPHGLYDAAHRTSAMDLALILKELSKHKEFKEIATTTMYYIEPTNKSKEKRPIWNKNRLIQPNSEYYYEGCEGGKTGYTVQSKHSYVSVASKNGQRLIAVLLHDSERTYWSDVRKLFDYGFDNFSLETFYLEGDHLTEYTINDNIKIPLLASENFYYVKNSSSNEVPTLKINNKDLSEKSFKRGDNILTASILYKDKRIGTLNLASGIDYSSKKPLFNFSEKFNFNMIKSFLLKILKFTSILLILAIIMLRIRKKIRDKKRRKRKEKIREKIYMSKYKNFK</sequence>
<comment type="pathway">
    <text evidence="1">Cell wall biogenesis; peptidoglycan biosynthesis.</text>
</comment>
<organism evidence="17 18">
    <name type="scientific">Clostridium aestuarii</name>
    <dbReference type="NCBI Taxonomy" id="338193"/>
    <lineage>
        <taxon>Bacteria</taxon>
        <taxon>Bacillati</taxon>
        <taxon>Bacillota</taxon>
        <taxon>Clostridia</taxon>
        <taxon>Eubacteriales</taxon>
        <taxon>Clostridiaceae</taxon>
        <taxon>Clostridium</taxon>
    </lineage>
</organism>
<evidence type="ECO:0000259" key="16">
    <source>
        <dbReference type="Pfam" id="PF07943"/>
    </source>
</evidence>
<keyword evidence="7" id="KW-0378">Hydrolase</keyword>
<dbReference type="GO" id="GO:0004180">
    <property type="term" value="F:carboxypeptidase activity"/>
    <property type="evidence" value="ECO:0007669"/>
    <property type="project" value="UniProtKB-KW"/>
</dbReference>
<dbReference type="Pfam" id="PF07943">
    <property type="entry name" value="PBP5_C"/>
    <property type="match status" value="1"/>
</dbReference>
<comment type="caution">
    <text evidence="17">The sequence shown here is derived from an EMBL/GenBank/DDBJ whole genome shotgun (WGS) entry which is preliminary data.</text>
</comment>
<dbReference type="PANTHER" id="PTHR21581">
    <property type="entry name" value="D-ALANYL-D-ALANINE CARBOXYPEPTIDASE"/>
    <property type="match status" value="1"/>
</dbReference>
<dbReference type="InterPro" id="IPR012338">
    <property type="entry name" value="Beta-lactam/transpept-like"/>
</dbReference>
<dbReference type="RefSeq" id="WP_268040543.1">
    <property type="nucleotide sequence ID" value="NZ_JAPQER010000002.1"/>
</dbReference>
<evidence type="ECO:0000256" key="9">
    <source>
        <dbReference type="ARBA" id="ARBA00022984"/>
    </source>
</evidence>
<feature type="domain" description="Peptidase S11 D-alanyl-D-alanine carboxypeptidase A N-terminal" evidence="15">
    <location>
        <begin position="27"/>
        <end position="257"/>
    </location>
</feature>
<reference evidence="17" key="1">
    <citation type="submission" date="2022-12" db="EMBL/GenBank/DDBJ databases">
        <authorList>
            <person name="Wang J."/>
        </authorList>
    </citation>
    <scope>NUCLEOTIDE SEQUENCE</scope>
    <source>
        <strain evidence="17">HY-45-18</strain>
    </source>
</reference>
<dbReference type="PRINTS" id="PR00725">
    <property type="entry name" value="DADACBPTASE1"/>
</dbReference>
<feature type="domain" description="Peptidase S11 D-Ala-D-Ala carboxypeptidase A C-terminal" evidence="16">
    <location>
        <begin position="277"/>
        <end position="359"/>
    </location>
</feature>
<dbReference type="SUPFAM" id="SSF56601">
    <property type="entry name" value="beta-lactamase/transpeptidase-like"/>
    <property type="match status" value="1"/>
</dbReference>
<dbReference type="InterPro" id="IPR001967">
    <property type="entry name" value="Peptidase_S11_N"/>
</dbReference>
<keyword evidence="6 14" id="KW-0732">Signal</keyword>
<evidence type="ECO:0000256" key="10">
    <source>
        <dbReference type="ARBA" id="ARBA00023316"/>
    </source>
</evidence>
<dbReference type="Proteomes" id="UP001078443">
    <property type="component" value="Unassembled WGS sequence"/>
</dbReference>
<feature type="signal peptide" evidence="14">
    <location>
        <begin position="1"/>
        <end position="21"/>
    </location>
</feature>
<dbReference type="EMBL" id="JAPQER010000002">
    <property type="protein sequence ID" value="MCY6484272.1"/>
    <property type="molecule type" value="Genomic_DNA"/>
</dbReference>
<accession>A0ABT4CZL5</accession>
<keyword evidence="18" id="KW-1185">Reference proteome</keyword>
<evidence type="ECO:0000256" key="5">
    <source>
        <dbReference type="ARBA" id="ARBA00022670"/>
    </source>
</evidence>
<evidence type="ECO:0000256" key="14">
    <source>
        <dbReference type="SAM" id="SignalP"/>
    </source>
</evidence>
<proteinExistence type="inferred from homology"/>
<evidence type="ECO:0000313" key="17">
    <source>
        <dbReference type="EMBL" id="MCY6484272.1"/>
    </source>
</evidence>
<dbReference type="PANTHER" id="PTHR21581:SF33">
    <property type="entry name" value="D-ALANYL-D-ALANINE CARBOXYPEPTIDASE DACB"/>
    <property type="match status" value="1"/>
</dbReference>
<feature type="chain" id="PRO_5047215893" description="serine-type D-Ala-D-Ala carboxypeptidase" evidence="14">
    <location>
        <begin position="22"/>
        <end position="434"/>
    </location>
</feature>
<dbReference type="InterPro" id="IPR012907">
    <property type="entry name" value="Peptidase_S11_C"/>
</dbReference>
<keyword evidence="13" id="KW-1133">Transmembrane helix</keyword>
<evidence type="ECO:0000313" key="18">
    <source>
        <dbReference type="Proteomes" id="UP001078443"/>
    </source>
</evidence>
<keyword evidence="13" id="KW-0472">Membrane</keyword>
<evidence type="ECO:0000256" key="11">
    <source>
        <dbReference type="ARBA" id="ARBA00034000"/>
    </source>
</evidence>
<protein>
    <recommendedName>
        <fullName evidence="3">serine-type D-Ala-D-Ala carboxypeptidase</fullName>
        <ecNumber evidence="3">3.4.16.4</ecNumber>
    </recommendedName>
</protein>
<comment type="catalytic activity">
    <reaction evidence="11">
        <text>Preferential cleavage: (Ac)2-L-Lys-D-Ala-|-D-Ala. Also transpeptidation of peptidyl-alanyl moieties that are N-acyl substituents of D-alanine.</text>
        <dbReference type="EC" id="3.4.16.4"/>
    </reaction>
</comment>
<dbReference type="InterPro" id="IPR018044">
    <property type="entry name" value="Peptidase_S11"/>
</dbReference>
<keyword evidence="9" id="KW-0573">Peptidoglycan synthesis</keyword>
<keyword evidence="4 17" id="KW-0121">Carboxypeptidase</keyword>
<evidence type="ECO:0000256" key="13">
    <source>
        <dbReference type="SAM" id="Phobius"/>
    </source>
</evidence>
<dbReference type="Pfam" id="PF00768">
    <property type="entry name" value="Peptidase_S11"/>
    <property type="match status" value="1"/>
</dbReference>
<evidence type="ECO:0000256" key="3">
    <source>
        <dbReference type="ARBA" id="ARBA00012448"/>
    </source>
</evidence>
<evidence type="ECO:0000256" key="2">
    <source>
        <dbReference type="ARBA" id="ARBA00007164"/>
    </source>
</evidence>
<keyword evidence="5" id="KW-0645">Protease</keyword>
<dbReference type="EC" id="3.4.16.4" evidence="3"/>
<name>A0ABT4CZL5_9CLOT</name>
<evidence type="ECO:0000256" key="6">
    <source>
        <dbReference type="ARBA" id="ARBA00022729"/>
    </source>
</evidence>
<evidence type="ECO:0000256" key="8">
    <source>
        <dbReference type="ARBA" id="ARBA00022960"/>
    </source>
</evidence>
<evidence type="ECO:0000256" key="4">
    <source>
        <dbReference type="ARBA" id="ARBA00022645"/>
    </source>
</evidence>
<keyword evidence="13" id="KW-0812">Transmembrane</keyword>
<evidence type="ECO:0000259" key="15">
    <source>
        <dbReference type="Pfam" id="PF00768"/>
    </source>
</evidence>
<keyword evidence="10" id="KW-0961">Cell wall biogenesis/degradation</keyword>
<dbReference type="Gene3D" id="3.40.710.10">
    <property type="entry name" value="DD-peptidase/beta-lactamase superfamily"/>
    <property type="match status" value="1"/>
</dbReference>
<keyword evidence="8" id="KW-0133">Cell shape</keyword>
<feature type="transmembrane region" description="Helical" evidence="13">
    <location>
        <begin position="384"/>
        <end position="405"/>
    </location>
</feature>
<comment type="similarity">
    <text evidence="2 12">Belongs to the peptidase S11 family.</text>
</comment>
<gene>
    <name evidence="17" type="ORF">OW763_07875</name>
</gene>
<evidence type="ECO:0000256" key="12">
    <source>
        <dbReference type="RuleBase" id="RU004016"/>
    </source>
</evidence>